<keyword evidence="2" id="KW-1185">Reference proteome</keyword>
<reference evidence="1 2" key="1">
    <citation type="submission" date="2019-09" db="EMBL/GenBank/DDBJ databases">
        <title>A chromosome-level genome assembly of the Chinese tupelo Nyssa sinensis.</title>
        <authorList>
            <person name="Yang X."/>
            <person name="Kang M."/>
            <person name="Yang Y."/>
            <person name="Xiong H."/>
            <person name="Wang M."/>
            <person name="Zhang Z."/>
            <person name="Wang Z."/>
            <person name="Wu H."/>
            <person name="Ma T."/>
            <person name="Liu J."/>
            <person name="Xi Z."/>
        </authorList>
    </citation>
    <scope>NUCLEOTIDE SEQUENCE [LARGE SCALE GENOMIC DNA]</scope>
    <source>
        <strain evidence="1">J267</strain>
        <tissue evidence="1">Leaf</tissue>
    </source>
</reference>
<dbReference type="OrthoDB" id="1934999at2759"/>
<protein>
    <submittedName>
        <fullName evidence="1">Uncharacterized protein</fullName>
    </submittedName>
</protein>
<dbReference type="AlphaFoldDB" id="A0A5J5B0I2"/>
<evidence type="ECO:0000313" key="1">
    <source>
        <dbReference type="EMBL" id="KAA8536159.1"/>
    </source>
</evidence>
<name>A0A5J5B0I2_9ASTE</name>
<sequence>MPLHLFTASAHLQPCSSNMALKAHTPALHRFKQGRSQCTKTYNCILGFKPNEVYQNIRPKVLCAMNMTAGQSADNLRALSTPQGCRSSLASDCHCNFLHIAQIARPILPILGAHFHSTLCEWGITEDSLVCISMAQKTPQVIRNDTTTDLLNKVTVVFTTHY</sequence>
<organism evidence="1 2">
    <name type="scientific">Nyssa sinensis</name>
    <dbReference type="NCBI Taxonomy" id="561372"/>
    <lineage>
        <taxon>Eukaryota</taxon>
        <taxon>Viridiplantae</taxon>
        <taxon>Streptophyta</taxon>
        <taxon>Embryophyta</taxon>
        <taxon>Tracheophyta</taxon>
        <taxon>Spermatophyta</taxon>
        <taxon>Magnoliopsida</taxon>
        <taxon>eudicotyledons</taxon>
        <taxon>Gunneridae</taxon>
        <taxon>Pentapetalae</taxon>
        <taxon>asterids</taxon>
        <taxon>Cornales</taxon>
        <taxon>Nyssaceae</taxon>
        <taxon>Nyssa</taxon>
    </lineage>
</organism>
<proteinExistence type="predicted"/>
<dbReference type="Proteomes" id="UP000325577">
    <property type="component" value="Linkage Group LG16"/>
</dbReference>
<accession>A0A5J5B0I2</accession>
<gene>
    <name evidence="1" type="ORF">F0562_028637</name>
</gene>
<dbReference type="EMBL" id="CM018039">
    <property type="protein sequence ID" value="KAA8536159.1"/>
    <property type="molecule type" value="Genomic_DNA"/>
</dbReference>
<evidence type="ECO:0000313" key="2">
    <source>
        <dbReference type="Proteomes" id="UP000325577"/>
    </source>
</evidence>